<dbReference type="FunFam" id="3.30.360.10:FF:000004">
    <property type="entry name" value="4-hydroxy-tetrahydrodipicolinate reductase"/>
    <property type="match status" value="1"/>
</dbReference>
<dbReference type="Pfam" id="PF01113">
    <property type="entry name" value="DapB_N"/>
    <property type="match status" value="1"/>
</dbReference>
<comment type="caution">
    <text evidence="13">Was originally thought to be a dihydrodipicolinate reductase (DHDPR), catalyzing the conversion of dihydrodipicolinate to tetrahydrodipicolinate. However, it was shown in E.coli that the substrate of the enzymatic reaction is not dihydrodipicolinate (DHDP) but in fact (2S,4S)-4-hydroxy-2,3,4,5-tetrahydrodipicolinic acid (HTPA), the product released by the DapA-catalyzed reaction.</text>
</comment>
<evidence type="ECO:0000313" key="16">
    <source>
        <dbReference type="EMBL" id="PQJ55029.1"/>
    </source>
</evidence>
<name>A0A2S7UZ22_9GAMM</name>
<accession>A0A2S7UZ22</accession>
<organism evidence="16 17">
    <name type="scientific">Psychrosphaera saromensis</name>
    <dbReference type="NCBI Taxonomy" id="716813"/>
    <lineage>
        <taxon>Bacteria</taxon>
        <taxon>Pseudomonadati</taxon>
        <taxon>Pseudomonadota</taxon>
        <taxon>Gammaproteobacteria</taxon>
        <taxon>Alteromonadales</taxon>
        <taxon>Pseudoalteromonadaceae</taxon>
        <taxon>Psychrosphaera</taxon>
    </lineage>
</organism>
<keyword evidence="4 13" id="KW-0521">NADP</keyword>
<evidence type="ECO:0000256" key="2">
    <source>
        <dbReference type="ARBA" id="ARBA00022490"/>
    </source>
</evidence>
<evidence type="ECO:0000256" key="5">
    <source>
        <dbReference type="ARBA" id="ARBA00022915"/>
    </source>
</evidence>
<feature type="active site" description="Proton donor/acceptor" evidence="13">
    <location>
        <position position="155"/>
    </location>
</feature>
<feature type="binding site" evidence="13">
    <location>
        <begin position="165"/>
        <end position="166"/>
    </location>
    <ligand>
        <name>(S)-2,3,4,5-tetrahydrodipicolinate</name>
        <dbReference type="ChEBI" id="CHEBI:16845"/>
    </ligand>
</feature>
<dbReference type="GO" id="GO:0016726">
    <property type="term" value="F:oxidoreductase activity, acting on CH or CH2 groups, NAD or NADP as acceptor"/>
    <property type="evidence" value="ECO:0007669"/>
    <property type="project" value="UniProtKB-UniRule"/>
</dbReference>
<comment type="subunit">
    <text evidence="13">Homotetramer.</text>
</comment>
<sequence length="271" mass="29099">MANVGIFGANGRMGRNLIEAVTADQQASLNACSVRASSPFNGMDAGLIAGIGEQGVVASSDLDSLAKACNVWIDFTLPEALSENIDYCVKHKLNMVIGVTGLPESLIEKMKQASKHIAIVFAANFSTGVNLMYKLLEVTSKTIGDDCDIEIIEGHHRYKKDAPSGTAMALGQVIADTLDRDLDKVAVYGREGDTGERSRETIGFATVRAGDIVGDHTVLFADIGERLEITHKASSRLTFAKGAVRAANWLDGKQKGLFDMQDVLNLKQLKL</sequence>
<dbReference type="UniPathway" id="UPA00034">
    <property type="reaction ID" value="UER00018"/>
</dbReference>
<dbReference type="EMBL" id="MSCH01000003">
    <property type="protein sequence ID" value="PQJ55029.1"/>
    <property type="molecule type" value="Genomic_DNA"/>
</dbReference>
<feature type="domain" description="Dihydrodipicolinate reductase N-terminal" evidence="14">
    <location>
        <begin position="3"/>
        <end position="125"/>
    </location>
</feature>
<evidence type="ECO:0000256" key="3">
    <source>
        <dbReference type="ARBA" id="ARBA00022605"/>
    </source>
</evidence>
<dbReference type="GO" id="GO:0050661">
    <property type="term" value="F:NADP binding"/>
    <property type="evidence" value="ECO:0007669"/>
    <property type="project" value="UniProtKB-UniRule"/>
</dbReference>
<evidence type="ECO:0000256" key="11">
    <source>
        <dbReference type="ARBA" id="ARBA00049080"/>
    </source>
</evidence>
<comment type="caution">
    <text evidence="16">The sequence shown here is derived from an EMBL/GenBank/DDBJ whole genome shotgun (WGS) entry which is preliminary data.</text>
</comment>
<keyword evidence="5 13" id="KW-0220">Diaminopimelate biosynthesis</keyword>
<evidence type="ECO:0000256" key="7">
    <source>
        <dbReference type="ARBA" id="ARBA00023027"/>
    </source>
</evidence>
<dbReference type="InterPro" id="IPR022664">
    <property type="entry name" value="DapB_N_CS"/>
</dbReference>
<evidence type="ECO:0000256" key="10">
    <source>
        <dbReference type="ARBA" id="ARBA00038983"/>
    </source>
</evidence>
<evidence type="ECO:0000256" key="1">
    <source>
        <dbReference type="ARBA" id="ARBA00006642"/>
    </source>
</evidence>
<dbReference type="GO" id="GO:0005829">
    <property type="term" value="C:cytosol"/>
    <property type="evidence" value="ECO:0007669"/>
    <property type="project" value="TreeGrafter"/>
</dbReference>
<dbReference type="Gene3D" id="3.40.50.720">
    <property type="entry name" value="NAD(P)-binding Rossmann-like Domain"/>
    <property type="match status" value="1"/>
</dbReference>
<evidence type="ECO:0000256" key="8">
    <source>
        <dbReference type="ARBA" id="ARBA00023154"/>
    </source>
</evidence>
<protein>
    <recommendedName>
        <fullName evidence="10 13">4-hydroxy-tetrahydrodipicolinate reductase</fullName>
        <shortName evidence="13">HTPA reductase</shortName>
        <ecNumber evidence="10 13">1.17.1.8</ecNumber>
    </recommendedName>
</protein>
<dbReference type="GO" id="GO:0009089">
    <property type="term" value="P:lysine biosynthetic process via diaminopimelate"/>
    <property type="evidence" value="ECO:0007669"/>
    <property type="project" value="UniProtKB-UniRule"/>
</dbReference>
<feature type="binding site" evidence="13">
    <location>
        <begin position="98"/>
        <end position="100"/>
    </location>
    <ligand>
        <name>NAD(+)</name>
        <dbReference type="ChEBI" id="CHEBI:57540"/>
    </ligand>
</feature>
<feature type="active site" description="Proton donor" evidence="13">
    <location>
        <position position="159"/>
    </location>
</feature>
<comment type="subcellular location">
    <subcellularLocation>
        <location evidence="13">Cytoplasm</location>
    </subcellularLocation>
</comment>
<keyword evidence="17" id="KW-1185">Reference proteome</keyword>
<dbReference type="CDD" id="cd02274">
    <property type="entry name" value="DHDPR_N"/>
    <property type="match status" value="1"/>
</dbReference>
<feature type="binding site" evidence="13">
    <location>
        <position position="156"/>
    </location>
    <ligand>
        <name>(S)-2,3,4,5-tetrahydrodipicolinate</name>
        <dbReference type="ChEBI" id="CHEBI:16845"/>
    </ligand>
</feature>
<keyword evidence="6 13" id="KW-0560">Oxidoreductase</keyword>
<evidence type="ECO:0000256" key="13">
    <source>
        <dbReference type="HAMAP-Rule" id="MF_00102"/>
    </source>
</evidence>
<dbReference type="AlphaFoldDB" id="A0A2S7UZ22"/>
<dbReference type="Gene3D" id="3.30.360.10">
    <property type="entry name" value="Dihydrodipicolinate Reductase, domain 2"/>
    <property type="match status" value="1"/>
</dbReference>
<keyword evidence="8 13" id="KW-0457">Lysine biosynthesis</keyword>
<dbReference type="PANTHER" id="PTHR20836">
    <property type="entry name" value="DIHYDRODIPICOLINATE REDUCTASE"/>
    <property type="match status" value="1"/>
</dbReference>
<keyword evidence="3 13" id="KW-0028">Amino-acid biosynthesis</keyword>
<dbReference type="HAMAP" id="MF_00102">
    <property type="entry name" value="DapB"/>
    <property type="match status" value="1"/>
</dbReference>
<dbReference type="GO" id="GO:0051287">
    <property type="term" value="F:NAD binding"/>
    <property type="evidence" value="ECO:0007669"/>
    <property type="project" value="UniProtKB-UniRule"/>
</dbReference>
<feature type="binding site" evidence="13">
    <location>
        <begin position="122"/>
        <end position="125"/>
    </location>
    <ligand>
        <name>NAD(+)</name>
        <dbReference type="ChEBI" id="CHEBI:57540"/>
    </ligand>
</feature>
<dbReference type="EC" id="1.17.1.8" evidence="10 13"/>
<comment type="catalytic activity">
    <reaction evidence="12 13">
        <text>(S)-2,3,4,5-tetrahydrodipicolinate + NAD(+) + H2O = (2S,4S)-4-hydroxy-2,3,4,5-tetrahydrodipicolinate + NADH + H(+)</text>
        <dbReference type="Rhea" id="RHEA:35323"/>
        <dbReference type="ChEBI" id="CHEBI:15377"/>
        <dbReference type="ChEBI" id="CHEBI:15378"/>
        <dbReference type="ChEBI" id="CHEBI:16845"/>
        <dbReference type="ChEBI" id="CHEBI:57540"/>
        <dbReference type="ChEBI" id="CHEBI:57945"/>
        <dbReference type="ChEBI" id="CHEBI:67139"/>
        <dbReference type="EC" id="1.17.1.8"/>
    </reaction>
</comment>
<dbReference type="InterPro" id="IPR023940">
    <property type="entry name" value="DHDPR_bac"/>
</dbReference>
<dbReference type="GO" id="GO:0008839">
    <property type="term" value="F:4-hydroxy-tetrahydrodipicolinate reductase"/>
    <property type="evidence" value="ECO:0007669"/>
    <property type="project" value="UniProtKB-UniRule"/>
</dbReference>
<keyword evidence="2 13" id="KW-0963">Cytoplasm</keyword>
<feature type="binding site" evidence="13">
    <location>
        <begin position="8"/>
        <end position="13"/>
    </location>
    <ligand>
        <name>NAD(+)</name>
        <dbReference type="ChEBI" id="CHEBI:57540"/>
    </ligand>
</feature>
<evidence type="ECO:0000256" key="4">
    <source>
        <dbReference type="ARBA" id="ARBA00022857"/>
    </source>
</evidence>
<dbReference type="InterPro" id="IPR022663">
    <property type="entry name" value="DapB_C"/>
</dbReference>
<feature type="domain" description="Dihydrodipicolinate reductase C-terminal" evidence="15">
    <location>
        <begin position="128"/>
        <end position="264"/>
    </location>
</feature>
<dbReference type="InterPro" id="IPR000846">
    <property type="entry name" value="DapB_N"/>
</dbReference>
<dbReference type="Pfam" id="PF05173">
    <property type="entry name" value="DapB_C"/>
    <property type="match status" value="1"/>
</dbReference>
<dbReference type="SUPFAM" id="SSF55347">
    <property type="entry name" value="Glyceraldehyde-3-phosphate dehydrogenase-like, C-terminal domain"/>
    <property type="match status" value="1"/>
</dbReference>
<reference evidence="16 17" key="1">
    <citation type="submission" date="2016-12" db="EMBL/GenBank/DDBJ databases">
        <title>Diversity of luminous bacteria.</title>
        <authorList>
            <person name="Yoshizawa S."/>
            <person name="Kogure K."/>
        </authorList>
    </citation>
    <scope>NUCLEOTIDE SEQUENCE [LARGE SCALE GENOMIC DNA]</scope>
    <source>
        <strain evidence="16 17">SA4-48</strain>
    </source>
</reference>
<evidence type="ECO:0000259" key="14">
    <source>
        <dbReference type="Pfam" id="PF01113"/>
    </source>
</evidence>
<comment type="pathway">
    <text evidence="9 13">Amino-acid biosynthesis; L-lysine biosynthesis via DAP pathway; (S)-tetrahydrodipicolinate from L-aspartate: step 4/4.</text>
</comment>
<gene>
    <name evidence="13" type="primary">dapB</name>
    <name evidence="16" type="ORF">BTO11_16135</name>
</gene>
<comment type="catalytic activity">
    <reaction evidence="11 13">
        <text>(S)-2,3,4,5-tetrahydrodipicolinate + NADP(+) + H2O = (2S,4S)-4-hydroxy-2,3,4,5-tetrahydrodipicolinate + NADPH + H(+)</text>
        <dbReference type="Rhea" id="RHEA:35331"/>
        <dbReference type="ChEBI" id="CHEBI:15377"/>
        <dbReference type="ChEBI" id="CHEBI:15378"/>
        <dbReference type="ChEBI" id="CHEBI:16845"/>
        <dbReference type="ChEBI" id="CHEBI:57783"/>
        <dbReference type="ChEBI" id="CHEBI:58349"/>
        <dbReference type="ChEBI" id="CHEBI:67139"/>
        <dbReference type="EC" id="1.17.1.8"/>
    </reaction>
</comment>
<dbReference type="NCBIfam" id="TIGR00036">
    <property type="entry name" value="dapB"/>
    <property type="match status" value="1"/>
</dbReference>
<comment type="function">
    <text evidence="13">Catalyzes the conversion of 4-hydroxy-tetrahydrodipicolinate (HTPA) to tetrahydrodipicolinate.</text>
</comment>
<comment type="caution">
    <text evidence="13">Lacks conserved residue(s) required for the propagation of feature annotation.</text>
</comment>
<dbReference type="PIRSF" id="PIRSF000161">
    <property type="entry name" value="DHPR"/>
    <property type="match status" value="1"/>
</dbReference>
<dbReference type="PANTHER" id="PTHR20836:SF0">
    <property type="entry name" value="4-HYDROXY-TETRAHYDRODIPICOLINATE REDUCTASE 1, CHLOROPLASTIC-RELATED"/>
    <property type="match status" value="1"/>
</dbReference>
<proteinExistence type="inferred from homology"/>
<dbReference type="OrthoDB" id="9790352at2"/>
<dbReference type="GO" id="GO:0019877">
    <property type="term" value="P:diaminopimelate biosynthetic process"/>
    <property type="evidence" value="ECO:0007669"/>
    <property type="project" value="UniProtKB-UniRule"/>
</dbReference>
<dbReference type="SUPFAM" id="SSF51735">
    <property type="entry name" value="NAD(P)-binding Rossmann-fold domains"/>
    <property type="match status" value="1"/>
</dbReference>
<evidence type="ECO:0000256" key="9">
    <source>
        <dbReference type="ARBA" id="ARBA00037922"/>
    </source>
</evidence>
<dbReference type="PROSITE" id="PS01298">
    <property type="entry name" value="DAPB"/>
    <property type="match status" value="1"/>
</dbReference>
<evidence type="ECO:0000256" key="6">
    <source>
        <dbReference type="ARBA" id="ARBA00023002"/>
    </source>
</evidence>
<evidence type="ECO:0000313" key="17">
    <source>
        <dbReference type="Proteomes" id="UP000239007"/>
    </source>
</evidence>
<keyword evidence="7 13" id="KW-0520">NAD</keyword>
<feature type="binding site" evidence="13">
    <location>
        <position position="53"/>
    </location>
    <ligand>
        <name>NAD(+)</name>
        <dbReference type="ChEBI" id="CHEBI:57540"/>
    </ligand>
</feature>
<dbReference type="InterPro" id="IPR036291">
    <property type="entry name" value="NAD(P)-bd_dom_sf"/>
</dbReference>
<dbReference type="Proteomes" id="UP000239007">
    <property type="component" value="Unassembled WGS sequence"/>
</dbReference>
<comment type="similarity">
    <text evidence="1 13">Belongs to the DapB family.</text>
</comment>
<evidence type="ECO:0000259" key="15">
    <source>
        <dbReference type="Pfam" id="PF05173"/>
    </source>
</evidence>
<evidence type="ECO:0000256" key="12">
    <source>
        <dbReference type="ARBA" id="ARBA00049396"/>
    </source>
</evidence>